<accession>A0A1I2H391</accession>
<reference evidence="2 3" key="1">
    <citation type="submission" date="2016-10" db="EMBL/GenBank/DDBJ databases">
        <authorList>
            <person name="de Groot N.N."/>
        </authorList>
    </citation>
    <scope>NUCLEOTIDE SEQUENCE [LARGE SCALE GENOMIC DNA]</scope>
    <source>
        <strain evidence="2 3">DSM 43019</strain>
    </source>
</reference>
<dbReference type="STRING" id="35752.SAMN05421541_107475"/>
<dbReference type="AlphaFoldDB" id="A0A1I2H391"/>
<organism evidence="2 3">
    <name type="scientific">Actinoplanes philippinensis</name>
    <dbReference type="NCBI Taxonomy" id="35752"/>
    <lineage>
        <taxon>Bacteria</taxon>
        <taxon>Bacillati</taxon>
        <taxon>Actinomycetota</taxon>
        <taxon>Actinomycetes</taxon>
        <taxon>Micromonosporales</taxon>
        <taxon>Micromonosporaceae</taxon>
        <taxon>Actinoplanes</taxon>
    </lineage>
</organism>
<evidence type="ECO:0000313" key="2">
    <source>
        <dbReference type="EMBL" id="SFF24704.1"/>
    </source>
</evidence>
<feature type="region of interest" description="Disordered" evidence="1">
    <location>
        <begin position="1"/>
        <end position="25"/>
    </location>
</feature>
<evidence type="ECO:0000313" key="3">
    <source>
        <dbReference type="Proteomes" id="UP000199645"/>
    </source>
</evidence>
<dbReference type="EMBL" id="FONV01000007">
    <property type="protein sequence ID" value="SFF24704.1"/>
    <property type="molecule type" value="Genomic_DNA"/>
</dbReference>
<dbReference type="OrthoDB" id="8417889at2"/>
<protein>
    <submittedName>
        <fullName evidence="2">Uncharacterized protein</fullName>
    </submittedName>
</protein>
<gene>
    <name evidence="2" type="ORF">SAMN05421541_107475</name>
</gene>
<evidence type="ECO:0000256" key="1">
    <source>
        <dbReference type="SAM" id="MobiDB-lite"/>
    </source>
</evidence>
<proteinExistence type="predicted"/>
<dbReference type="Proteomes" id="UP000199645">
    <property type="component" value="Unassembled WGS sequence"/>
</dbReference>
<name>A0A1I2H391_9ACTN</name>
<sequence length="56" mass="6039">MTRAAETPGLSRRTAIGRLRGPQTRFGRPLSVRRARGVTPAAAEVRAALRGAARNR</sequence>
<keyword evidence="3" id="KW-1185">Reference proteome</keyword>